<dbReference type="Proteomes" id="UP000215145">
    <property type="component" value="Unassembled WGS sequence"/>
</dbReference>
<dbReference type="PROSITE" id="PS51186">
    <property type="entry name" value="GNAT"/>
    <property type="match status" value="1"/>
</dbReference>
<gene>
    <name evidence="2" type="ORF">CGZ75_07585</name>
</gene>
<dbReference type="OrthoDB" id="9799321at2"/>
<dbReference type="GO" id="GO:0008999">
    <property type="term" value="F:protein-N-terminal-alanine acetyltransferase activity"/>
    <property type="evidence" value="ECO:0007669"/>
    <property type="project" value="TreeGrafter"/>
</dbReference>
<proteinExistence type="predicted"/>
<evidence type="ECO:0000259" key="1">
    <source>
        <dbReference type="PROSITE" id="PS51186"/>
    </source>
</evidence>
<keyword evidence="3" id="KW-1185">Reference proteome</keyword>
<protein>
    <submittedName>
        <fullName evidence="2">GNAT family N-acetyltransferase</fullName>
    </submittedName>
</protein>
<dbReference type="RefSeq" id="WP_089523607.1">
    <property type="nucleotide sequence ID" value="NZ_NMUQ01000001.1"/>
</dbReference>
<keyword evidence="2" id="KW-0808">Transferase</keyword>
<sequence length="195" mass="21990">MSEINPVMIDFDDSFESSRLLIRAPRFGDGPAVNEAIVESLDQLKPWMPWAQSAPTEEQSEINIRQASLAFQERSNLRLMLTDKHSGRLIGSSGLHRINWDNRSFEIGYWVRTSEAGKGYITEAVHAITEFAATQLAANRIEIRCDSLNTPSANVARRCDFTLEGILRQSCRNTQGELEDTMVFSKVRGIELDAR</sequence>
<evidence type="ECO:0000313" key="2">
    <source>
        <dbReference type="EMBL" id="OXM16524.1"/>
    </source>
</evidence>
<dbReference type="InterPro" id="IPR000182">
    <property type="entry name" value="GNAT_dom"/>
</dbReference>
<accession>A0A229P3K7</accession>
<dbReference type="PANTHER" id="PTHR43441">
    <property type="entry name" value="RIBOSOMAL-PROTEIN-SERINE ACETYLTRANSFERASE"/>
    <property type="match status" value="1"/>
</dbReference>
<dbReference type="Gene3D" id="3.40.630.30">
    <property type="match status" value="1"/>
</dbReference>
<dbReference type="AlphaFoldDB" id="A0A229P3K7"/>
<dbReference type="Pfam" id="PF13302">
    <property type="entry name" value="Acetyltransf_3"/>
    <property type="match status" value="1"/>
</dbReference>
<dbReference type="SUPFAM" id="SSF55729">
    <property type="entry name" value="Acyl-CoA N-acyltransferases (Nat)"/>
    <property type="match status" value="1"/>
</dbReference>
<comment type="caution">
    <text evidence="2">The sequence shown here is derived from an EMBL/GenBank/DDBJ whole genome shotgun (WGS) entry which is preliminary data.</text>
</comment>
<dbReference type="EMBL" id="NMUQ01000001">
    <property type="protein sequence ID" value="OXM16524.1"/>
    <property type="molecule type" value="Genomic_DNA"/>
</dbReference>
<evidence type="ECO:0000313" key="3">
    <source>
        <dbReference type="Proteomes" id="UP000215145"/>
    </source>
</evidence>
<reference evidence="2 3" key="1">
    <citation type="submission" date="2017-07" db="EMBL/GenBank/DDBJ databases">
        <title>Paenibacillus herberti R33 genome sequencing and assembly.</title>
        <authorList>
            <person name="Su W."/>
        </authorList>
    </citation>
    <scope>NUCLEOTIDE SEQUENCE [LARGE SCALE GENOMIC DNA]</scope>
    <source>
        <strain evidence="2 3">R33</strain>
    </source>
</reference>
<dbReference type="GO" id="GO:1990189">
    <property type="term" value="F:protein N-terminal-serine acetyltransferase activity"/>
    <property type="evidence" value="ECO:0007669"/>
    <property type="project" value="TreeGrafter"/>
</dbReference>
<dbReference type="InterPro" id="IPR016181">
    <property type="entry name" value="Acyl_CoA_acyltransferase"/>
</dbReference>
<dbReference type="InterPro" id="IPR051908">
    <property type="entry name" value="Ribosomal_N-acetyltransferase"/>
</dbReference>
<dbReference type="PANTHER" id="PTHR43441:SF3">
    <property type="entry name" value="ACETYLTRANSFERASE"/>
    <property type="match status" value="1"/>
</dbReference>
<name>A0A229P3K7_9BACL</name>
<organism evidence="2 3">
    <name type="scientific">Paenibacillus herberti</name>
    <dbReference type="NCBI Taxonomy" id="1619309"/>
    <lineage>
        <taxon>Bacteria</taxon>
        <taxon>Bacillati</taxon>
        <taxon>Bacillota</taxon>
        <taxon>Bacilli</taxon>
        <taxon>Bacillales</taxon>
        <taxon>Paenibacillaceae</taxon>
        <taxon>Paenibacillus</taxon>
    </lineage>
</organism>
<feature type="domain" description="N-acetyltransferase" evidence="1">
    <location>
        <begin position="31"/>
        <end position="183"/>
    </location>
</feature>
<dbReference type="GO" id="GO:0005737">
    <property type="term" value="C:cytoplasm"/>
    <property type="evidence" value="ECO:0007669"/>
    <property type="project" value="TreeGrafter"/>
</dbReference>